<gene>
    <name evidence="1" type="ORF">WG66_5152</name>
</gene>
<protein>
    <submittedName>
        <fullName evidence="1">Uncharacterized protein</fullName>
    </submittedName>
</protein>
<organism evidence="1 2">
    <name type="scientific">Moniliophthora roreri</name>
    <name type="common">Frosty pod rot fungus</name>
    <name type="synonym">Monilia roreri</name>
    <dbReference type="NCBI Taxonomy" id="221103"/>
    <lineage>
        <taxon>Eukaryota</taxon>
        <taxon>Fungi</taxon>
        <taxon>Dikarya</taxon>
        <taxon>Basidiomycota</taxon>
        <taxon>Agaricomycotina</taxon>
        <taxon>Agaricomycetes</taxon>
        <taxon>Agaricomycetidae</taxon>
        <taxon>Agaricales</taxon>
        <taxon>Marasmiineae</taxon>
        <taxon>Marasmiaceae</taxon>
        <taxon>Moniliophthora</taxon>
    </lineage>
</organism>
<evidence type="ECO:0000313" key="2">
    <source>
        <dbReference type="Proteomes" id="UP000054988"/>
    </source>
</evidence>
<evidence type="ECO:0000313" key="1">
    <source>
        <dbReference type="EMBL" id="KTB42277.1"/>
    </source>
</evidence>
<dbReference type="EMBL" id="LATX01001362">
    <property type="protein sequence ID" value="KTB42277.1"/>
    <property type="molecule type" value="Genomic_DNA"/>
</dbReference>
<name>A0A0W0G1M8_MONRR</name>
<proteinExistence type="predicted"/>
<comment type="caution">
    <text evidence="1">The sequence shown here is derived from an EMBL/GenBank/DDBJ whole genome shotgun (WGS) entry which is preliminary data.</text>
</comment>
<sequence>MLMNPHTFAVNGIYKI</sequence>
<accession>A0A0W0G1M8</accession>
<dbReference type="Proteomes" id="UP000054988">
    <property type="component" value="Unassembled WGS sequence"/>
</dbReference>
<reference evidence="1 2" key="1">
    <citation type="submission" date="2015-12" db="EMBL/GenBank/DDBJ databases">
        <title>Draft genome sequence of Moniliophthora roreri, the causal agent of frosty pod rot of cacao.</title>
        <authorList>
            <person name="Aime M.C."/>
            <person name="Diaz-Valderrama J.R."/>
            <person name="Kijpornyongpan T."/>
            <person name="Phillips-Mora W."/>
        </authorList>
    </citation>
    <scope>NUCLEOTIDE SEQUENCE [LARGE SCALE GENOMIC DNA]</scope>
    <source>
        <strain evidence="1 2">MCA 2952</strain>
    </source>
</reference>
<dbReference type="AlphaFoldDB" id="A0A0W0G1M8"/>